<dbReference type="SUPFAM" id="SSF89550">
    <property type="entry name" value="PHP domain-like"/>
    <property type="match status" value="1"/>
</dbReference>
<protein>
    <submittedName>
        <fullName evidence="1">Uncharacterized protein</fullName>
    </submittedName>
</protein>
<dbReference type="AlphaFoldDB" id="I7JAU7"/>
<dbReference type="EMBL" id="HE964772">
    <property type="protein sequence ID" value="CCJ37368.1"/>
    <property type="molecule type" value="Genomic_DNA"/>
</dbReference>
<sequence>MLLNADLHIHSPYSMATSRSMTPESLLAAARMKGLDILGSGDALHPAWRAAWRDRPEDGSGIVVVPTAEVEDRHRVHHLILAESFDQFAELAEVFAPHSKNVATAGRPHVALGGEVIASAVHDLGGLIGPAHAFTPWTSLYARFESPAGCYGSERIDFLELGLSADTSYAAGIPDLAGIPFISSSDAHSATPVRLGREFTRLDVGVPGVRGVLDAVAGARITMNAGFFPEEGKYNRTACIHCFRHYSLKEAEALGWRCPEDGKRIKKGVADRAAELAAAAPPERRPPYLHIIPLGEIIARVLGTASPATRRCGALYAELLAAFGDEITILTAAPTGDIRAVHPGVGDAVEALRIGRITLHPGGGGRYGGFSFDEPAAGGRPPHGSI</sequence>
<dbReference type="PATRIC" id="fig|1201294.9.peg.2728"/>
<dbReference type="InterPro" id="IPR016195">
    <property type="entry name" value="Pol/histidinol_Pase-like"/>
</dbReference>
<proteinExistence type="predicted"/>
<dbReference type="PANTHER" id="PTHR40084:SF1">
    <property type="entry name" value="PHOSPHOTRANSFERASE"/>
    <property type="match status" value="1"/>
</dbReference>
<dbReference type="CDD" id="cd19067">
    <property type="entry name" value="PfuEndoQ-like"/>
    <property type="match status" value="1"/>
</dbReference>
<dbReference type="HOGENOM" id="CLU_060249_0_0_2"/>
<accession>I7JAU7</accession>
<name>I7JAU7_METBM</name>
<dbReference type="Proteomes" id="UP000009007">
    <property type="component" value="Chromosome I"/>
</dbReference>
<organism evidence="1 2">
    <name type="scientific">Methanoculleus bourgensis (strain ATCC 43281 / DSM 3045 / OCM 15 / MS2)</name>
    <name type="common">Methanogenium bourgense</name>
    <dbReference type="NCBI Taxonomy" id="1201294"/>
    <lineage>
        <taxon>Archaea</taxon>
        <taxon>Methanobacteriati</taxon>
        <taxon>Methanobacteriota</taxon>
        <taxon>Stenosarchaea group</taxon>
        <taxon>Methanomicrobia</taxon>
        <taxon>Methanomicrobiales</taxon>
        <taxon>Methanomicrobiaceae</taxon>
        <taxon>Methanoculleus</taxon>
    </lineage>
</organism>
<dbReference type="PANTHER" id="PTHR40084">
    <property type="entry name" value="PHOSPHOHYDROLASE, PHP FAMILY"/>
    <property type="match status" value="1"/>
</dbReference>
<gene>
    <name evidence="1" type="ordered locus">BN140_2445</name>
</gene>
<dbReference type="GeneID" id="13354500"/>
<keyword evidence="2" id="KW-1185">Reference proteome</keyword>
<dbReference type="BioCyc" id="MBOU1201294:BN140_RS12125-MONOMER"/>
<evidence type="ECO:0000313" key="2">
    <source>
        <dbReference type="Proteomes" id="UP000009007"/>
    </source>
</evidence>
<dbReference type="Gene3D" id="3.20.20.140">
    <property type="entry name" value="Metal-dependent hydrolases"/>
    <property type="match status" value="1"/>
</dbReference>
<dbReference type="STRING" id="1201294.BN140_2445"/>
<dbReference type="RefSeq" id="WP_014868339.1">
    <property type="nucleotide sequence ID" value="NC_018227.2"/>
</dbReference>
<dbReference type="KEGG" id="mbg:BN140_2445"/>
<evidence type="ECO:0000313" key="1">
    <source>
        <dbReference type="EMBL" id="CCJ37368.1"/>
    </source>
</evidence>
<reference evidence="2" key="1">
    <citation type="journal article" date="2012" name="J. Bacteriol.">
        <title>Complete genome sequence of the hydrogenotrophic, methanogenic archaeon Methanoculleus bourgensis strain MS2T, isolated from a sewage sludge digester.</title>
        <authorList>
            <person name="Maus I."/>
            <person name="Wibberg D."/>
            <person name="Stantscheff R."/>
            <person name="Eikmeyer F.G."/>
            <person name="Seffner A."/>
            <person name="Boelter J."/>
            <person name="Szczepanowski R."/>
            <person name="Blom J."/>
            <person name="Jaenicke S."/>
            <person name="Konig H."/>
            <person name="Puhler A."/>
            <person name="Schluter A."/>
        </authorList>
    </citation>
    <scope>NUCLEOTIDE SEQUENCE [LARGE SCALE GENOMIC DNA]</scope>
    <source>
        <strain evidence="2">ATCC 43281 / DSM 3045 / OCM 15 / MS2</strain>
    </source>
</reference>